<keyword evidence="4 10" id="KW-1003">Cell membrane</keyword>
<keyword evidence="7 10" id="KW-0653">Protein transport</keyword>
<comment type="similarity">
    <text evidence="2 10">Belongs to the TonB family.</text>
</comment>
<dbReference type="InterPro" id="IPR037682">
    <property type="entry name" value="TonB_C"/>
</dbReference>
<keyword evidence="9" id="KW-0472">Membrane</keyword>
<feature type="compositionally biased region" description="Basic and acidic residues" evidence="11">
    <location>
        <begin position="126"/>
        <end position="141"/>
    </location>
</feature>
<feature type="compositionally biased region" description="Basic and acidic residues" evidence="11">
    <location>
        <begin position="65"/>
        <end position="79"/>
    </location>
</feature>
<keyword evidence="3 10" id="KW-0813">Transport</keyword>
<comment type="subcellular location">
    <subcellularLocation>
        <location evidence="1 10">Cell inner membrane</location>
        <topology evidence="1 10">Single-pass membrane protein</topology>
        <orientation evidence="1 10">Periplasmic side</orientation>
    </subcellularLocation>
</comment>
<dbReference type="PANTHER" id="PTHR33446:SF2">
    <property type="entry name" value="PROTEIN TONB"/>
    <property type="match status" value="1"/>
</dbReference>
<keyword evidence="6" id="KW-0812">Transmembrane</keyword>
<evidence type="ECO:0000256" key="11">
    <source>
        <dbReference type="SAM" id="MobiDB-lite"/>
    </source>
</evidence>
<dbReference type="Gene3D" id="3.30.1150.10">
    <property type="match status" value="1"/>
</dbReference>
<dbReference type="EMBL" id="LR134495">
    <property type="protein sequence ID" value="VEI78251.1"/>
    <property type="molecule type" value="Genomic_DNA"/>
</dbReference>
<evidence type="ECO:0000256" key="9">
    <source>
        <dbReference type="ARBA" id="ARBA00023136"/>
    </source>
</evidence>
<evidence type="ECO:0000256" key="2">
    <source>
        <dbReference type="ARBA" id="ARBA00006555"/>
    </source>
</evidence>
<reference evidence="13" key="1">
    <citation type="submission" date="2018-12" db="EMBL/GenBank/DDBJ databases">
        <authorList>
            <consortium name="Pathogen Informatics"/>
        </authorList>
    </citation>
    <scope>NUCLEOTIDE SEQUENCE [LARGE SCALE GENOMIC DNA]</scope>
    <source>
        <strain evidence="13">NCTC10643</strain>
    </source>
</reference>
<dbReference type="InterPro" id="IPR006260">
    <property type="entry name" value="TonB/TolA_C"/>
</dbReference>
<evidence type="ECO:0000259" key="12">
    <source>
        <dbReference type="PROSITE" id="PS52015"/>
    </source>
</evidence>
<dbReference type="GO" id="GO:0030288">
    <property type="term" value="C:outer membrane-bounded periplasmic space"/>
    <property type="evidence" value="ECO:0007669"/>
    <property type="project" value="InterPro"/>
</dbReference>
<dbReference type="GO" id="GO:0015031">
    <property type="term" value="P:protein transport"/>
    <property type="evidence" value="ECO:0007669"/>
    <property type="project" value="UniProtKB-UniRule"/>
</dbReference>
<dbReference type="PRINTS" id="PR01374">
    <property type="entry name" value="TONBPROTEIN"/>
</dbReference>
<dbReference type="GO" id="GO:0031992">
    <property type="term" value="F:energy transducer activity"/>
    <property type="evidence" value="ECO:0007669"/>
    <property type="project" value="InterPro"/>
</dbReference>
<gene>
    <name evidence="13" type="ORF">NCTC10643_02156</name>
</gene>
<feature type="compositionally biased region" description="Basic and acidic residues" evidence="11">
    <location>
        <begin position="99"/>
        <end position="111"/>
    </location>
</feature>
<dbReference type="Pfam" id="PF03544">
    <property type="entry name" value="TonB_C"/>
    <property type="match status" value="1"/>
</dbReference>
<keyword evidence="10" id="KW-0735">Signal-anchor</keyword>
<protein>
    <recommendedName>
        <fullName evidence="10">Protein TonB</fullName>
    </recommendedName>
</protein>
<feature type="compositionally biased region" description="Basic residues" evidence="11">
    <location>
        <begin position="142"/>
        <end position="151"/>
    </location>
</feature>
<feature type="compositionally biased region" description="Low complexity" evidence="11">
    <location>
        <begin position="188"/>
        <end position="199"/>
    </location>
</feature>
<dbReference type="PROSITE" id="PS52015">
    <property type="entry name" value="TONB_CTD"/>
    <property type="match status" value="1"/>
</dbReference>
<dbReference type="InterPro" id="IPR003538">
    <property type="entry name" value="TonB"/>
</dbReference>
<organism evidence="13 14">
    <name type="scientific">Mannheimia haemolytica</name>
    <name type="common">Pasteurella haemolytica</name>
    <dbReference type="NCBI Taxonomy" id="75985"/>
    <lineage>
        <taxon>Bacteria</taxon>
        <taxon>Pseudomonadati</taxon>
        <taxon>Pseudomonadota</taxon>
        <taxon>Gammaproteobacteria</taxon>
        <taxon>Pasteurellales</taxon>
        <taxon>Pasteurellaceae</taxon>
        <taxon>Mannheimia</taxon>
    </lineage>
</organism>
<feature type="compositionally biased region" description="Basic residues" evidence="11">
    <location>
        <begin position="112"/>
        <end position="125"/>
    </location>
</feature>
<name>A0A3S4XGG3_MANHA</name>
<proteinExistence type="inferred from homology"/>
<evidence type="ECO:0000256" key="7">
    <source>
        <dbReference type="ARBA" id="ARBA00022927"/>
    </source>
</evidence>
<keyword evidence="5 10" id="KW-0997">Cell inner membrane</keyword>
<evidence type="ECO:0000313" key="14">
    <source>
        <dbReference type="Proteomes" id="UP000271188"/>
    </source>
</evidence>
<dbReference type="PANTHER" id="PTHR33446">
    <property type="entry name" value="PROTEIN TONB-RELATED"/>
    <property type="match status" value="1"/>
</dbReference>
<dbReference type="SUPFAM" id="SSF74653">
    <property type="entry name" value="TolA/TonB C-terminal domain"/>
    <property type="match status" value="1"/>
</dbReference>
<dbReference type="RefSeq" id="WP_126302595.1">
    <property type="nucleotide sequence ID" value="NZ_LR134495.1"/>
</dbReference>
<accession>A0A3S4XGG3</accession>
<feature type="region of interest" description="Disordered" evidence="11">
    <location>
        <begin position="183"/>
        <end position="207"/>
    </location>
</feature>
<dbReference type="GO" id="GO:0098797">
    <property type="term" value="C:plasma membrane protein complex"/>
    <property type="evidence" value="ECO:0007669"/>
    <property type="project" value="TreeGrafter"/>
</dbReference>
<feature type="region of interest" description="Disordered" evidence="11">
    <location>
        <begin position="63"/>
        <end position="155"/>
    </location>
</feature>
<evidence type="ECO:0000256" key="3">
    <source>
        <dbReference type="ARBA" id="ARBA00022448"/>
    </source>
</evidence>
<evidence type="ECO:0000313" key="13">
    <source>
        <dbReference type="EMBL" id="VEI78251.1"/>
    </source>
</evidence>
<evidence type="ECO:0000256" key="10">
    <source>
        <dbReference type="RuleBase" id="RU362123"/>
    </source>
</evidence>
<dbReference type="NCBIfam" id="TIGR01352">
    <property type="entry name" value="tonB_Cterm"/>
    <property type="match status" value="1"/>
</dbReference>
<evidence type="ECO:0000256" key="4">
    <source>
        <dbReference type="ARBA" id="ARBA00022475"/>
    </source>
</evidence>
<comment type="function">
    <text evidence="10">Interacts with outer membrane receptor proteins that carry out high-affinity binding and energy dependent uptake into the periplasmic space of specific substrates. It could act to transduce energy from the cytoplasmic membrane to specific energy-requiring processes in the outer membrane, resulting in the release into the periplasm of ligands bound by these outer membrane proteins.</text>
</comment>
<dbReference type="InterPro" id="IPR051045">
    <property type="entry name" value="TonB-dependent_transducer"/>
</dbReference>
<feature type="domain" description="TonB C-terminal" evidence="12">
    <location>
        <begin position="216"/>
        <end position="303"/>
    </location>
</feature>
<dbReference type="AlphaFoldDB" id="A0A3S4XGG3"/>
<evidence type="ECO:0000256" key="6">
    <source>
        <dbReference type="ARBA" id="ARBA00022692"/>
    </source>
</evidence>
<dbReference type="GO" id="GO:0015891">
    <property type="term" value="P:siderophore transport"/>
    <property type="evidence" value="ECO:0007669"/>
    <property type="project" value="InterPro"/>
</dbReference>
<sequence length="303" mass="32960">MKKKHSRIGLVASLAIHTALIGGTFAWLHNHKVEKIAEQNSLSMEMVAALLEQPQVAVAPDPITEEVKEIEPEKAEVPPEPKLTPEPTPESEAIPDPTLKPKKEKPKEEKRKERHHHKHNHRHKEKREELQEQEKPKDKPKERPKHHHKHIKALERGPEIKQGIVAKAIPNAAEGEKVVAGVVGGQKNGSPNSTSTTGSTNGGASGGNASELAAYKVALQRALQRKANNSYPQREKMMRKTGTVTIKFTVTSSGSITNVSVLNSSGNSNLDNAAVRSAEGLSMPPPPAGFPPTVTVPVRFALE</sequence>
<dbReference type="Proteomes" id="UP000271188">
    <property type="component" value="Chromosome"/>
</dbReference>
<keyword evidence="8" id="KW-1133">Transmembrane helix</keyword>
<evidence type="ECO:0000256" key="8">
    <source>
        <dbReference type="ARBA" id="ARBA00022989"/>
    </source>
</evidence>
<evidence type="ECO:0000256" key="5">
    <source>
        <dbReference type="ARBA" id="ARBA00022519"/>
    </source>
</evidence>
<dbReference type="GO" id="GO:0055085">
    <property type="term" value="P:transmembrane transport"/>
    <property type="evidence" value="ECO:0007669"/>
    <property type="project" value="InterPro"/>
</dbReference>
<evidence type="ECO:0000256" key="1">
    <source>
        <dbReference type="ARBA" id="ARBA00004383"/>
    </source>
</evidence>